<evidence type="ECO:0000256" key="2">
    <source>
        <dbReference type="ARBA" id="ARBA00022490"/>
    </source>
</evidence>
<name>A0AAD5S1M7_9FUNG</name>
<dbReference type="PROSITE" id="PS51230">
    <property type="entry name" value="EB1_C"/>
    <property type="match status" value="1"/>
</dbReference>
<gene>
    <name evidence="8" type="ORF">HK097_006301</name>
</gene>
<dbReference type="GO" id="GO:0005874">
    <property type="term" value="C:microtubule"/>
    <property type="evidence" value="ECO:0007669"/>
    <property type="project" value="UniProtKB-KW"/>
</dbReference>
<evidence type="ECO:0000256" key="4">
    <source>
        <dbReference type="ARBA" id="ARBA00023212"/>
    </source>
</evidence>
<evidence type="ECO:0000259" key="7">
    <source>
        <dbReference type="PROSITE" id="PS51230"/>
    </source>
</evidence>
<keyword evidence="9" id="KW-1185">Reference proteome</keyword>
<keyword evidence="2" id="KW-0963">Cytoplasm</keyword>
<dbReference type="Pfam" id="PF03271">
    <property type="entry name" value="EB1"/>
    <property type="match status" value="1"/>
</dbReference>
<reference evidence="8" key="1">
    <citation type="submission" date="2020-05" db="EMBL/GenBank/DDBJ databases">
        <title>Phylogenomic resolution of chytrid fungi.</title>
        <authorList>
            <person name="Stajich J.E."/>
            <person name="Amses K."/>
            <person name="Simmons R."/>
            <person name="Seto K."/>
            <person name="Myers J."/>
            <person name="Bonds A."/>
            <person name="Quandt C.A."/>
            <person name="Barry K."/>
            <person name="Liu P."/>
            <person name="Grigoriev I."/>
            <person name="Longcore J.E."/>
            <person name="James T.Y."/>
        </authorList>
    </citation>
    <scope>NUCLEOTIDE SEQUENCE</scope>
    <source>
        <strain evidence="8">JEL0318</strain>
    </source>
</reference>
<dbReference type="GO" id="GO:0008017">
    <property type="term" value="F:microtubule binding"/>
    <property type="evidence" value="ECO:0007669"/>
    <property type="project" value="InterPro"/>
</dbReference>
<sequence>EIYAANLSQPSVAPQRAAAKPQRTTQPGGGNANWERERAELEGEYQKMMQDVTQQTMEMKIGMEQVEKEREFYFNKLREIEVYVQTQLETGTNPAVEGVLKDVQSIMYKTEDGFEIPDGAEGEEVEETF</sequence>
<evidence type="ECO:0000313" key="8">
    <source>
        <dbReference type="EMBL" id="KAJ3026808.1"/>
    </source>
</evidence>
<feature type="region of interest" description="Disordered" evidence="6">
    <location>
        <begin position="1"/>
        <end position="34"/>
    </location>
</feature>
<feature type="domain" description="EB1 C-terminal" evidence="7">
    <location>
        <begin position="41"/>
        <end position="116"/>
    </location>
</feature>
<accession>A0AAD5S1M7</accession>
<organism evidence="8 9">
    <name type="scientific">Rhizophlyctis rosea</name>
    <dbReference type="NCBI Taxonomy" id="64517"/>
    <lineage>
        <taxon>Eukaryota</taxon>
        <taxon>Fungi</taxon>
        <taxon>Fungi incertae sedis</taxon>
        <taxon>Chytridiomycota</taxon>
        <taxon>Chytridiomycota incertae sedis</taxon>
        <taxon>Chytridiomycetes</taxon>
        <taxon>Rhizophlyctidales</taxon>
        <taxon>Rhizophlyctidaceae</taxon>
        <taxon>Rhizophlyctis</taxon>
    </lineage>
</organism>
<keyword evidence="3 5" id="KW-0493">Microtubule</keyword>
<evidence type="ECO:0000256" key="6">
    <source>
        <dbReference type="SAM" id="MobiDB-lite"/>
    </source>
</evidence>
<dbReference type="EMBL" id="JADGJD010002961">
    <property type="protein sequence ID" value="KAJ3026808.1"/>
    <property type="molecule type" value="Genomic_DNA"/>
</dbReference>
<dbReference type="SUPFAM" id="SSF140612">
    <property type="entry name" value="EB1 dimerisation domain-like"/>
    <property type="match status" value="1"/>
</dbReference>
<dbReference type="Gene3D" id="1.20.5.1430">
    <property type="match status" value="1"/>
</dbReference>
<dbReference type="InterPro" id="IPR004953">
    <property type="entry name" value="EB1_C"/>
</dbReference>
<evidence type="ECO:0000256" key="1">
    <source>
        <dbReference type="ARBA" id="ARBA00004245"/>
    </source>
</evidence>
<dbReference type="AlphaFoldDB" id="A0AAD5S1M7"/>
<comment type="caution">
    <text evidence="8">The sequence shown here is derived from an EMBL/GenBank/DDBJ whole genome shotgun (WGS) entry which is preliminary data.</text>
</comment>
<dbReference type="Proteomes" id="UP001212841">
    <property type="component" value="Unassembled WGS sequence"/>
</dbReference>
<evidence type="ECO:0000256" key="3">
    <source>
        <dbReference type="ARBA" id="ARBA00022701"/>
    </source>
</evidence>
<proteinExistence type="predicted"/>
<dbReference type="InterPro" id="IPR036133">
    <property type="entry name" value="EB1_C_sf"/>
</dbReference>
<feature type="compositionally biased region" description="Polar residues" evidence="6">
    <location>
        <begin position="1"/>
        <end position="12"/>
    </location>
</feature>
<comment type="subcellular location">
    <subcellularLocation>
        <location evidence="1">Cytoplasm</location>
        <location evidence="1">Cytoskeleton</location>
    </subcellularLocation>
</comment>
<dbReference type="PANTHER" id="PTHR10623">
    <property type="entry name" value="MICROTUBULE-ASSOCIATED PROTEIN RP/EB FAMILY MEMBER"/>
    <property type="match status" value="1"/>
</dbReference>
<evidence type="ECO:0000256" key="5">
    <source>
        <dbReference type="PROSITE-ProRule" id="PRU00576"/>
    </source>
</evidence>
<evidence type="ECO:0000313" key="9">
    <source>
        <dbReference type="Proteomes" id="UP001212841"/>
    </source>
</evidence>
<dbReference type="InterPro" id="IPR027328">
    <property type="entry name" value="MAPRE"/>
</dbReference>
<feature type="non-terminal residue" evidence="8">
    <location>
        <position position="129"/>
    </location>
</feature>
<protein>
    <recommendedName>
        <fullName evidence="7">EB1 C-terminal domain-containing protein</fullName>
    </recommendedName>
</protein>
<keyword evidence="4" id="KW-0206">Cytoskeleton</keyword>